<keyword evidence="2" id="KW-0472">Membrane</keyword>
<dbReference type="AlphaFoldDB" id="A0A6P0UT67"/>
<name>A0A6P0UT67_9FLAO</name>
<evidence type="ECO:0000259" key="3">
    <source>
        <dbReference type="Pfam" id="PF05569"/>
    </source>
</evidence>
<evidence type="ECO:0000313" key="5">
    <source>
        <dbReference type="Proteomes" id="UP000468581"/>
    </source>
</evidence>
<dbReference type="PANTHER" id="PTHR34978">
    <property type="entry name" value="POSSIBLE SENSOR-TRANSDUCER PROTEIN BLAR"/>
    <property type="match status" value="1"/>
</dbReference>
<reference evidence="4 5" key="1">
    <citation type="submission" date="2020-01" db="EMBL/GenBank/DDBJ databases">
        <title>Leptobacterium flavescens.</title>
        <authorList>
            <person name="Wang G."/>
        </authorList>
    </citation>
    <scope>NUCLEOTIDE SEQUENCE [LARGE SCALE GENOMIC DNA]</scope>
    <source>
        <strain evidence="4 5">KCTC 22160</strain>
    </source>
</reference>
<feature type="region of interest" description="Disordered" evidence="1">
    <location>
        <begin position="283"/>
        <end position="326"/>
    </location>
</feature>
<dbReference type="PANTHER" id="PTHR34978:SF3">
    <property type="entry name" value="SLR0241 PROTEIN"/>
    <property type="match status" value="1"/>
</dbReference>
<dbReference type="InterPro" id="IPR052173">
    <property type="entry name" value="Beta-lactam_resp_regulator"/>
</dbReference>
<feature type="transmembrane region" description="Helical" evidence="2">
    <location>
        <begin position="77"/>
        <end position="97"/>
    </location>
</feature>
<keyword evidence="5" id="KW-1185">Reference proteome</keyword>
<evidence type="ECO:0000256" key="1">
    <source>
        <dbReference type="SAM" id="MobiDB-lite"/>
    </source>
</evidence>
<keyword evidence="2" id="KW-1133">Transmembrane helix</keyword>
<evidence type="ECO:0000256" key="2">
    <source>
        <dbReference type="SAM" id="Phobius"/>
    </source>
</evidence>
<sequence>MIAYLIKSIICLTLLFAFYRLFLEKEKVHQFNRFYLIGILLFSLAVPKYIIYVEPSMVSPINTLSDATANSFQIADYLNYVIGIYLLGVIVLLFRFLRNVAVISKRIKENPKIRSGSATIVLLGEEVLPHTFLNYIFINRDDFEAEKIEEELFTHELTHVKERHTLDILFVELFQIVFWFNPILIFLKRSVRLNHEFIADDTVINSHKNIPEYQHILLDIASWGNNNSLSSNINYSLTKKRFNMMARKSSRLTRAILKISVIPLLTVFVFLFADVVIGQENHEEGHDNKKAEIRKESSGDPERSEGEHREGEEHKEGERDEINHKD</sequence>
<dbReference type="EMBL" id="JAABOO010000002">
    <property type="protein sequence ID" value="NER13586.1"/>
    <property type="molecule type" value="Genomic_DNA"/>
</dbReference>
<dbReference type="RefSeq" id="WP_163606632.1">
    <property type="nucleotide sequence ID" value="NZ_JAABOO010000002.1"/>
</dbReference>
<evidence type="ECO:0000313" key="4">
    <source>
        <dbReference type="EMBL" id="NER13586.1"/>
    </source>
</evidence>
<feature type="transmembrane region" description="Helical" evidence="2">
    <location>
        <begin position="34"/>
        <end position="52"/>
    </location>
</feature>
<dbReference type="Proteomes" id="UP000468581">
    <property type="component" value="Unassembled WGS sequence"/>
</dbReference>
<dbReference type="Pfam" id="PF05569">
    <property type="entry name" value="Peptidase_M56"/>
    <property type="match status" value="1"/>
</dbReference>
<dbReference type="InterPro" id="IPR008756">
    <property type="entry name" value="Peptidase_M56"/>
</dbReference>
<keyword evidence="2" id="KW-0812">Transmembrane</keyword>
<gene>
    <name evidence="4" type="ORF">GWK08_09070</name>
</gene>
<feature type="transmembrane region" description="Helical" evidence="2">
    <location>
        <begin position="6"/>
        <end position="22"/>
    </location>
</feature>
<accession>A0A6P0UT67</accession>
<comment type="caution">
    <text evidence="4">The sequence shown here is derived from an EMBL/GenBank/DDBJ whole genome shotgun (WGS) entry which is preliminary data.</text>
</comment>
<dbReference type="CDD" id="cd07341">
    <property type="entry name" value="M56_BlaR1_MecR1_like"/>
    <property type="match status" value="1"/>
</dbReference>
<organism evidence="4 5">
    <name type="scientific">Leptobacterium flavescens</name>
    <dbReference type="NCBI Taxonomy" id="472055"/>
    <lineage>
        <taxon>Bacteria</taxon>
        <taxon>Pseudomonadati</taxon>
        <taxon>Bacteroidota</taxon>
        <taxon>Flavobacteriia</taxon>
        <taxon>Flavobacteriales</taxon>
        <taxon>Flavobacteriaceae</taxon>
        <taxon>Leptobacterium</taxon>
    </lineage>
</organism>
<feature type="domain" description="Peptidase M56" evidence="3">
    <location>
        <begin position="151"/>
        <end position="244"/>
    </location>
</feature>
<proteinExistence type="predicted"/>
<feature type="transmembrane region" description="Helical" evidence="2">
    <location>
        <begin position="255"/>
        <end position="273"/>
    </location>
</feature>
<protein>
    <recommendedName>
        <fullName evidence="3">Peptidase M56 domain-containing protein</fullName>
    </recommendedName>
</protein>